<evidence type="ECO:0000313" key="1">
    <source>
        <dbReference type="EMBL" id="CBI08481.1"/>
    </source>
</evidence>
<comment type="caution">
    <text evidence="1">The sequence shown here is derived from an EMBL/GenBank/DDBJ whole genome shotgun (WGS) entry which is preliminary data.</text>
</comment>
<name>E6QML0_9ZZZZ</name>
<organism evidence="1">
    <name type="scientific">mine drainage metagenome</name>
    <dbReference type="NCBI Taxonomy" id="410659"/>
    <lineage>
        <taxon>unclassified sequences</taxon>
        <taxon>metagenomes</taxon>
        <taxon>ecological metagenomes</taxon>
    </lineage>
</organism>
<accession>E6QML0</accession>
<dbReference type="EMBL" id="CABQ01000227">
    <property type="protein sequence ID" value="CBI08481.1"/>
    <property type="molecule type" value="Genomic_DNA"/>
</dbReference>
<protein>
    <submittedName>
        <fullName evidence="1">Uncharacterized protein</fullName>
    </submittedName>
</protein>
<sequence length="75" mass="8161">MVTPAGFEPATSGLGNRCSIQLSYGAIFGCFISTHNEPLLHFSIGSQRKKSRAYMVSGKVDRSSATYVQCIARFL</sequence>
<dbReference type="AntiFam" id="ANF00014">
    <property type="entry name" value="tRNA translation"/>
</dbReference>
<reference evidence="1" key="1">
    <citation type="submission" date="2009-10" db="EMBL/GenBank/DDBJ databases">
        <title>Diversity of trophic interactions inside an arsenic-rich microbial ecosystem.</title>
        <authorList>
            <person name="Bertin P.N."/>
            <person name="Heinrich-Salmeron A."/>
            <person name="Pelletier E."/>
            <person name="Goulhen-Chollet F."/>
            <person name="Arsene-Ploetze F."/>
            <person name="Gallien S."/>
            <person name="Calteau A."/>
            <person name="Vallenet D."/>
            <person name="Casiot C."/>
            <person name="Chane-Woon-Ming B."/>
            <person name="Giloteaux L."/>
            <person name="Barakat M."/>
            <person name="Bonnefoy V."/>
            <person name="Bruneel O."/>
            <person name="Chandler M."/>
            <person name="Cleiss J."/>
            <person name="Duran R."/>
            <person name="Elbaz-Poulichet F."/>
            <person name="Fonknechten N."/>
            <person name="Lauga B."/>
            <person name="Mornico D."/>
            <person name="Ortet P."/>
            <person name="Schaeffer C."/>
            <person name="Siguier P."/>
            <person name="Alexander Thil Smith A."/>
            <person name="Van Dorsselaer A."/>
            <person name="Weissenbach J."/>
            <person name="Medigue C."/>
            <person name="Le Paslier D."/>
        </authorList>
    </citation>
    <scope>NUCLEOTIDE SEQUENCE</scope>
</reference>
<proteinExistence type="predicted"/>
<dbReference type="AlphaFoldDB" id="E6QML0"/>
<gene>
    <name evidence="1" type="ORF">CARN6_1954</name>
</gene>